<keyword evidence="4 8" id="KW-0479">Metal-binding</keyword>
<dbReference type="SUPFAM" id="SSF55620">
    <property type="entry name" value="Tetrahydrobiopterin biosynthesis enzymes-like"/>
    <property type="match status" value="1"/>
</dbReference>
<keyword evidence="5 8" id="KW-0862">Zinc</keyword>
<comment type="pathway">
    <text evidence="1 8">Purine metabolism; 7-cyano-7-deazaguanine biosynthesis.</text>
</comment>
<dbReference type="Gene3D" id="3.30.479.10">
    <property type="entry name" value="6-pyruvoyl tetrahydropterin synthase/QueD"/>
    <property type="match status" value="1"/>
</dbReference>
<comment type="cofactor">
    <cofactor evidence="8 10">
        <name>Zn(2+)</name>
        <dbReference type="ChEBI" id="CHEBI:29105"/>
    </cofactor>
    <text evidence="8 10">Binds 1 zinc ion per subunit.</text>
</comment>
<dbReference type="EC" id="4.-.-.-" evidence="8"/>
<comment type="catalytic activity">
    <reaction evidence="7 8">
        <text>7,8-dihydroneopterin 3'-triphosphate + H2O = 6-carboxy-5,6,7,8-tetrahydropterin + triphosphate + acetaldehyde + 2 H(+)</text>
        <dbReference type="Rhea" id="RHEA:27966"/>
        <dbReference type="ChEBI" id="CHEBI:15343"/>
        <dbReference type="ChEBI" id="CHEBI:15377"/>
        <dbReference type="ChEBI" id="CHEBI:15378"/>
        <dbReference type="ChEBI" id="CHEBI:18036"/>
        <dbReference type="ChEBI" id="CHEBI:58462"/>
        <dbReference type="ChEBI" id="CHEBI:61032"/>
        <dbReference type="EC" id="4.1.2.50"/>
    </reaction>
</comment>
<feature type="binding site" evidence="10">
    <location>
        <position position="31"/>
    </location>
    <ligand>
        <name>Zn(2+)</name>
        <dbReference type="ChEBI" id="CHEBI:29105"/>
    </ligand>
</feature>
<evidence type="ECO:0000256" key="1">
    <source>
        <dbReference type="ARBA" id="ARBA00005061"/>
    </source>
</evidence>
<protein>
    <recommendedName>
        <fullName evidence="3 8">6-carboxy-5,6,7,8-tetrahydropterin synthase</fullName>
        <ecNumber evidence="8">4.-.-.-</ecNumber>
    </recommendedName>
</protein>
<evidence type="ECO:0000256" key="7">
    <source>
        <dbReference type="ARBA" id="ARBA00048807"/>
    </source>
</evidence>
<dbReference type="Pfam" id="PF01242">
    <property type="entry name" value="PTPS"/>
    <property type="match status" value="1"/>
</dbReference>
<accession>A0A6C2U2M7</accession>
<evidence type="ECO:0000256" key="8">
    <source>
        <dbReference type="PIRNR" id="PIRNR006113"/>
    </source>
</evidence>
<reference evidence="11 12" key="1">
    <citation type="submission" date="2019-04" db="EMBL/GenBank/DDBJ databases">
        <authorList>
            <person name="Van Vliet M D."/>
        </authorList>
    </citation>
    <scope>NUCLEOTIDE SEQUENCE [LARGE SCALE GENOMIC DNA]</scope>
    <source>
        <strain evidence="11 12">F1</strain>
    </source>
</reference>
<feature type="binding site" evidence="10">
    <location>
        <position position="33"/>
    </location>
    <ligand>
        <name>Zn(2+)</name>
        <dbReference type="ChEBI" id="CHEBI:29105"/>
    </ligand>
</feature>
<dbReference type="PANTHER" id="PTHR12589:SF7">
    <property type="entry name" value="6-PYRUVOYL TETRAHYDROBIOPTERIN SYNTHASE"/>
    <property type="match status" value="1"/>
</dbReference>
<feature type="active site" description="Charge relay system" evidence="9">
    <location>
        <position position="110"/>
    </location>
</feature>
<feature type="active site" description="Proton acceptor" evidence="9">
    <location>
        <position position="27"/>
    </location>
</feature>
<comment type="similarity">
    <text evidence="2 8">Belongs to the PTPS family. QueD subfamily.</text>
</comment>
<keyword evidence="8" id="KW-0671">Queuosine biosynthesis</keyword>
<dbReference type="GO" id="GO:0070497">
    <property type="term" value="F:6-carboxytetrahydropterin synthase activity"/>
    <property type="evidence" value="ECO:0007669"/>
    <property type="project" value="UniProtKB-EC"/>
</dbReference>
<dbReference type="PIRSF" id="PIRSF006113">
    <property type="entry name" value="PTP_synth"/>
    <property type="match status" value="1"/>
</dbReference>
<evidence type="ECO:0000256" key="4">
    <source>
        <dbReference type="ARBA" id="ARBA00022723"/>
    </source>
</evidence>
<dbReference type="InterPro" id="IPR038418">
    <property type="entry name" value="6-PTP_synth/QueD_sf"/>
</dbReference>
<keyword evidence="12" id="KW-1185">Reference proteome</keyword>
<organism evidence="11 12">
    <name type="scientific">Pontiella desulfatans</name>
    <dbReference type="NCBI Taxonomy" id="2750659"/>
    <lineage>
        <taxon>Bacteria</taxon>
        <taxon>Pseudomonadati</taxon>
        <taxon>Kiritimatiellota</taxon>
        <taxon>Kiritimatiellia</taxon>
        <taxon>Kiritimatiellales</taxon>
        <taxon>Pontiellaceae</taxon>
        <taxon>Pontiella</taxon>
    </lineage>
</organism>
<evidence type="ECO:0000313" key="12">
    <source>
        <dbReference type="Proteomes" id="UP000366872"/>
    </source>
</evidence>
<dbReference type="RefSeq" id="WP_136079633.1">
    <property type="nucleotide sequence ID" value="NZ_CAAHFG010000001.1"/>
</dbReference>
<evidence type="ECO:0000313" key="11">
    <source>
        <dbReference type="EMBL" id="VGO14127.1"/>
    </source>
</evidence>
<dbReference type="UniPathway" id="UPA00391"/>
<gene>
    <name evidence="11" type="primary">queD</name>
    <name evidence="11" type="ORF">PDESU_02686</name>
</gene>
<keyword evidence="6 8" id="KW-0456">Lyase</keyword>
<evidence type="ECO:0000256" key="6">
    <source>
        <dbReference type="ARBA" id="ARBA00023239"/>
    </source>
</evidence>
<name>A0A6C2U2M7_PONDE</name>
<sequence>MPKMKIYKEFKFDSAHWLPNVPPTHKCANMHGHTYYIEIHVEDELDPKLGWVIDFNDVRRVVDPLVDQLDHKVLNEIEGLENPTAEYIALWFWNQTKPALPQLTQVVVKENPSNVCVYSGE</sequence>
<evidence type="ECO:0000256" key="5">
    <source>
        <dbReference type="ARBA" id="ARBA00022833"/>
    </source>
</evidence>
<feature type="active site" description="Charge relay system" evidence="9">
    <location>
        <position position="71"/>
    </location>
</feature>
<dbReference type="AlphaFoldDB" id="A0A6C2U2M7"/>
<dbReference type="PANTHER" id="PTHR12589">
    <property type="entry name" value="PYRUVOYL TETRAHYDROBIOPTERIN SYNTHASE"/>
    <property type="match status" value="1"/>
</dbReference>
<evidence type="ECO:0000256" key="2">
    <source>
        <dbReference type="ARBA" id="ARBA00008900"/>
    </source>
</evidence>
<proteinExistence type="inferred from homology"/>
<evidence type="ECO:0000256" key="9">
    <source>
        <dbReference type="PIRSR" id="PIRSR006113-1"/>
    </source>
</evidence>
<evidence type="ECO:0000256" key="10">
    <source>
        <dbReference type="PIRSR" id="PIRSR006113-2"/>
    </source>
</evidence>
<dbReference type="GO" id="GO:0046872">
    <property type="term" value="F:metal ion binding"/>
    <property type="evidence" value="ECO:0007669"/>
    <property type="project" value="UniProtKB-KW"/>
</dbReference>
<dbReference type="GO" id="GO:0008616">
    <property type="term" value="P:tRNA queuosine(34) biosynthetic process"/>
    <property type="evidence" value="ECO:0007669"/>
    <property type="project" value="UniProtKB-KW"/>
</dbReference>
<dbReference type="Proteomes" id="UP000366872">
    <property type="component" value="Unassembled WGS sequence"/>
</dbReference>
<dbReference type="EMBL" id="CAAHFG010000001">
    <property type="protein sequence ID" value="VGO14127.1"/>
    <property type="molecule type" value="Genomic_DNA"/>
</dbReference>
<dbReference type="NCBIfam" id="TIGR03367">
    <property type="entry name" value="queuosine_QueD"/>
    <property type="match status" value="1"/>
</dbReference>
<evidence type="ECO:0000256" key="3">
    <source>
        <dbReference type="ARBA" id="ARBA00018141"/>
    </source>
</evidence>
<dbReference type="InterPro" id="IPR007115">
    <property type="entry name" value="6-PTP_synth/QueD"/>
</dbReference>
<feature type="binding site" evidence="10">
    <location>
        <position position="16"/>
    </location>
    <ligand>
        <name>Zn(2+)</name>
        <dbReference type="ChEBI" id="CHEBI:29105"/>
    </ligand>
</feature>